<name>A0A7M7RFE6_STRPU</name>
<dbReference type="OMA" id="MANEINM"/>
<dbReference type="GO" id="GO:0120009">
    <property type="term" value="P:intermembrane lipid transfer"/>
    <property type="evidence" value="ECO:0000318"/>
    <property type="project" value="GO_Central"/>
</dbReference>
<evidence type="ECO:0000259" key="1">
    <source>
        <dbReference type="Pfam" id="PF08718"/>
    </source>
</evidence>
<dbReference type="GeneID" id="594090"/>
<dbReference type="Proteomes" id="UP000007110">
    <property type="component" value="Unassembled WGS sequence"/>
</dbReference>
<dbReference type="InterPro" id="IPR036497">
    <property type="entry name" value="GLTP_sf"/>
</dbReference>
<dbReference type="Gene3D" id="1.10.3520.10">
    <property type="entry name" value="Glycolipid transfer protein"/>
    <property type="match status" value="1"/>
</dbReference>
<dbReference type="FunFam" id="1.10.3520.10:FF:000020">
    <property type="entry name" value="Uncharacterized protein"/>
    <property type="match status" value="1"/>
</dbReference>
<accession>A0A7M7RFE6</accession>
<dbReference type="AlphaFoldDB" id="A0A7M7RFE6"/>
<evidence type="ECO:0000313" key="3">
    <source>
        <dbReference type="Proteomes" id="UP000007110"/>
    </source>
</evidence>
<feature type="domain" description="Glycolipid transfer protein" evidence="1">
    <location>
        <begin position="20"/>
        <end position="165"/>
    </location>
</feature>
<reference evidence="3" key="1">
    <citation type="submission" date="2015-02" db="EMBL/GenBank/DDBJ databases">
        <title>Genome sequencing for Strongylocentrotus purpuratus.</title>
        <authorList>
            <person name="Murali S."/>
            <person name="Liu Y."/>
            <person name="Vee V."/>
            <person name="English A."/>
            <person name="Wang M."/>
            <person name="Skinner E."/>
            <person name="Han Y."/>
            <person name="Muzny D.M."/>
            <person name="Worley K.C."/>
            <person name="Gibbs R.A."/>
        </authorList>
    </citation>
    <scope>NUCLEOTIDE SEQUENCE</scope>
</reference>
<dbReference type="PANTHER" id="PTHR10219:SF43">
    <property type="entry name" value="GLYCOLIPID TRANSFER PROTEIN DOMAIN-CONTAINING PROTEIN"/>
    <property type="match status" value="1"/>
</dbReference>
<keyword evidence="3" id="KW-1185">Reference proteome</keyword>
<dbReference type="GO" id="GO:1902387">
    <property type="term" value="F:ceramide 1-phosphate binding"/>
    <property type="evidence" value="ECO:0000318"/>
    <property type="project" value="GO_Central"/>
</dbReference>
<dbReference type="Pfam" id="PF08718">
    <property type="entry name" value="GLTP"/>
    <property type="match status" value="1"/>
</dbReference>
<dbReference type="KEGG" id="spu:594090"/>
<dbReference type="EnsemblMetazoa" id="XM_793540">
    <property type="protein sequence ID" value="XP_798633"/>
    <property type="gene ID" value="LOC594090"/>
</dbReference>
<dbReference type="GO" id="GO:1902388">
    <property type="term" value="F:ceramide 1-phosphate transfer activity"/>
    <property type="evidence" value="ECO:0000318"/>
    <property type="project" value="GO_Central"/>
</dbReference>
<sequence length="221" mass="24349">MDVTVVRNNFTAAKSAAGDVDFEPFLKGYDEIARLYDSMGQVFHFASKDMRSRIKTVNNLTKEDGSVYTAVVKALDHEKAQGIKKKTKGGVTAASKILLEMHWDVAFFILIMKRMGEAQDDTKMSQVARKAYDDSLAPHNALPIRTAARLACKTLPIRKDFVEKYLKQNTAEAVALLPATIGALKAIHSIMEAAFIKNDLMKEAEAEAARNKAEDATQPGV</sequence>
<reference evidence="2" key="2">
    <citation type="submission" date="2021-01" db="UniProtKB">
        <authorList>
            <consortium name="EnsemblMetazoa"/>
        </authorList>
    </citation>
    <scope>IDENTIFICATION</scope>
</reference>
<evidence type="ECO:0000313" key="2">
    <source>
        <dbReference type="EnsemblMetazoa" id="XP_798633"/>
    </source>
</evidence>
<proteinExistence type="predicted"/>
<dbReference type="PANTHER" id="PTHR10219">
    <property type="entry name" value="GLYCOLIPID TRANSFER PROTEIN-RELATED"/>
    <property type="match status" value="1"/>
</dbReference>
<dbReference type="InParanoid" id="A0A7M7RFE6"/>
<dbReference type="SUPFAM" id="SSF110004">
    <property type="entry name" value="Glycolipid transfer protein, GLTP"/>
    <property type="match status" value="1"/>
</dbReference>
<dbReference type="RefSeq" id="XP_798633.1">
    <property type="nucleotide sequence ID" value="XM_793540.5"/>
</dbReference>
<protein>
    <recommendedName>
        <fullName evidence="1">Glycolipid transfer protein domain-containing protein</fullName>
    </recommendedName>
</protein>
<organism evidence="2 3">
    <name type="scientific">Strongylocentrotus purpuratus</name>
    <name type="common">Purple sea urchin</name>
    <dbReference type="NCBI Taxonomy" id="7668"/>
    <lineage>
        <taxon>Eukaryota</taxon>
        <taxon>Metazoa</taxon>
        <taxon>Echinodermata</taxon>
        <taxon>Eleutherozoa</taxon>
        <taxon>Echinozoa</taxon>
        <taxon>Echinoidea</taxon>
        <taxon>Euechinoidea</taxon>
        <taxon>Echinacea</taxon>
        <taxon>Camarodonta</taxon>
        <taxon>Echinidea</taxon>
        <taxon>Strongylocentrotidae</taxon>
        <taxon>Strongylocentrotus</taxon>
    </lineage>
</organism>
<dbReference type="InterPro" id="IPR014830">
    <property type="entry name" value="Glycolipid_transfer_prot_dom"/>
</dbReference>
<dbReference type="GO" id="GO:0035627">
    <property type="term" value="P:ceramide transport"/>
    <property type="evidence" value="ECO:0000318"/>
    <property type="project" value="GO_Central"/>
</dbReference>
<dbReference type="OrthoDB" id="116883at2759"/>
<dbReference type="GO" id="GO:0005829">
    <property type="term" value="C:cytosol"/>
    <property type="evidence" value="ECO:0000318"/>
    <property type="project" value="GO_Central"/>
</dbReference>